<evidence type="ECO:0000256" key="1">
    <source>
        <dbReference type="SAM" id="MobiDB-lite"/>
    </source>
</evidence>
<feature type="compositionally biased region" description="Low complexity" evidence="1">
    <location>
        <begin position="49"/>
        <end position="59"/>
    </location>
</feature>
<protein>
    <recommendedName>
        <fullName evidence="5">Pilus assembly protein PilP</fullName>
    </recommendedName>
</protein>
<evidence type="ECO:0000313" key="4">
    <source>
        <dbReference type="Proteomes" id="UP000739538"/>
    </source>
</evidence>
<evidence type="ECO:0000313" key="3">
    <source>
        <dbReference type="EMBL" id="MCA9757027.1"/>
    </source>
</evidence>
<dbReference type="AlphaFoldDB" id="A0A956SDU7"/>
<gene>
    <name evidence="3" type="ORF">KDA27_14580</name>
</gene>
<feature type="region of interest" description="Disordered" evidence="1">
    <location>
        <begin position="42"/>
        <end position="62"/>
    </location>
</feature>
<reference evidence="3" key="1">
    <citation type="submission" date="2020-04" db="EMBL/GenBank/DDBJ databases">
        <authorList>
            <person name="Zhang T."/>
        </authorList>
    </citation>
    <scope>NUCLEOTIDE SEQUENCE</scope>
    <source>
        <strain evidence="3">HKST-UBA02</strain>
    </source>
</reference>
<accession>A0A956SDU7</accession>
<feature type="chain" id="PRO_5037421216" description="Pilus assembly protein PilP" evidence="2">
    <location>
        <begin position="26"/>
        <end position="187"/>
    </location>
</feature>
<comment type="caution">
    <text evidence="3">The sequence shown here is derived from an EMBL/GenBank/DDBJ whole genome shotgun (WGS) entry which is preliminary data.</text>
</comment>
<name>A0A956SDU7_UNCEI</name>
<proteinExistence type="predicted"/>
<dbReference type="Proteomes" id="UP000739538">
    <property type="component" value="Unassembled WGS sequence"/>
</dbReference>
<evidence type="ECO:0008006" key="5">
    <source>
        <dbReference type="Google" id="ProtNLM"/>
    </source>
</evidence>
<reference evidence="3" key="2">
    <citation type="journal article" date="2021" name="Microbiome">
        <title>Successional dynamics and alternative stable states in a saline activated sludge microbial community over 9 years.</title>
        <authorList>
            <person name="Wang Y."/>
            <person name="Ye J."/>
            <person name="Ju F."/>
            <person name="Liu L."/>
            <person name="Boyd J.A."/>
            <person name="Deng Y."/>
            <person name="Parks D.H."/>
            <person name="Jiang X."/>
            <person name="Yin X."/>
            <person name="Woodcroft B.J."/>
            <person name="Tyson G.W."/>
            <person name="Hugenholtz P."/>
            <person name="Polz M.F."/>
            <person name="Zhang T."/>
        </authorList>
    </citation>
    <scope>NUCLEOTIDE SEQUENCE</scope>
    <source>
        <strain evidence="3">HKST-UBA02</strain>
    </source>
</reference>
<sequence length="187" mass="20032">MKRRAWMVPVLGAAFLIGTGLGASARETMSLKDAVKQVVDKRAEEGAESGEATETGVAADSSGVDTGLLDEILLSPEPYYYEGLGRRDPFISLVADADENEQDQLGPDNIAVVGILWGDNDKFALVETSDGMSAILREGDNFRNATVTRINQDGIVLYLDNFGIGRSMTIPLSEGKGSNNGFGRSER</sequence>
<organism evidence="3 4">
    <name type="scientific">Eiseniibacteriota bacterium</name>
    <dbReference type="NCBI Taxonomy" id="2212470"/>
    <lineage>
        <taxon>Bacteria</taxon>
        <taxon>Candidatus Eiseniibacteriota</taxon>
    </lineage>
</organism>
<feature type="signal peptide" evidence="2">
    <location>
        <begin position="1"/>
        <end position="25"/>
    </location>
</feature>
<dbReference type="EMBL" id="JAGQHS010000077">
    <property type="protein sequence ID" value="MCA9757027.1"/>
    <property type="molecule type" value="Genomic_DNA"/>
</dbReference>
<keyword evidence="2" id="KW-0732">Signal</keyword>
<evidence type="ECO:0000256" key="2">
    <source>
        <dbReference type="SAM" id="SignalP"/>
    </source>
</evidence>